<evidence type="ECO:0000256" key="1">
    <source>
        <dbReference type="ARBA" id="ARBA00011245"/>
    </source>
</evidence>
<dbReference type="InterPro" id="IPR000873">
    <property type="entry name" value="AMP-dep_synth/lig_dom"/>
</dbReference>
<dbReference type="Gene3D" id="3.30.300.30">
    <property type="match status" value="1"/>
</dbReference>
<dbReference type="InterPro" id="IPR045851">
    <property type="entry name" value="AMP-bd_C_sf"/>
</dbReference>
<dbReference type="SUPFAM" id="SSF56801">
    <property type="entry name" value="Acetyl-CoA synthetase-like"/>
    <property type="match status" value="1"/>
</dbReference>
<evidence type="ECO:0000256" key="8">
    <source>
        <dbReference type="ARBA" id="ARBA00066629"/>
    </source>
</evidence>
<comment type="similarity">
    <text evidence="7 11">Belongs to the phenylacetyl-CoA ligase family.</text>
</comment>
<comment type="catalytic activity">
    <reaction evidence="11">
        <text>2-phenylacetate + ATP + CoA = phenylacetyl-CoA + AMP + diphosphate</text>
        <dbReference type="Rhea" id="RHEA:20956"/>
        <dbReference type="ChEBI" id="CHEBI:18401"/>
        <dbReference type="ChEBI" id="CHEBI:30616"/>
        <dbReference type="ChEBI" id="CHEBI:33019"/>
        <dbReference type="ChEBI" id="CHEBI:57287"/>
        <dbReference type="ChEBI" id="CHEBI:57390"/>
        <dbReference type="ChEBI" id="CHEBI:456215"/>
        <dbReference type="EC" id="6.2.1.30"/>
    </reaction>
</comment>
<keyword evidence="5 11" id="KW-0547">Nucleotide-binding</keyword>
<comment type="caution">
    <text evidence="14">The sequence shown here is derived from an EMBL/GenBank/DDBJ whole genome shotgun (WGS) entry which is preliminary data.</text>
</comment>
<dbReference type="Pfam" id="PF00501">
    <property type="entry name" value="AMP-binding"/>
    <property type="match status" value="1"/>
</dbReference>
<comment type="subunit">
    <text evidence="1">Monomer.</text>
</comment>
<evidence type="ECO:0000259" key="12">
    <source>
        <dbReference type="Pfam" id="PF00501"/>
    </source>
</evidence>
<evidence type="ECO:0000256" key="7">
    <source>
        <dbReference type="ARBA" id="ARBA00061566"/>
    </source>
</evidence>
<dbReference type="InterPro" id="IPR051414">
    <property type="entry name" value="Adenylate-forming_Reductase"/>
</dbReference>
<evidence type="ECO:0000256" key="2">
    <source>
        <dbReference type="ARBA" id="ARBA00022450"/>
    </source>
</evidence>
<dbReference type="InterPro" id="IPR028154">
    <property type="entry name" value="AMP-dep_Lig_C"/>
</dbReference>
<evidence type="ECO:0000259" key="13">
    <source>
        <dbReference type="Pfam" id="PF14535"/>
    </source>
</evidence>
<dbReference type="RefSeq" id="WP_243647507.1">
    <property type="nucleotide sequence ID" value="NZ_SGXF01000001.1"/>
</dbReference>
<dbReference type="Pfam" id="PF14535">
    <property type="entry name" value="AMP-binding_C_2"/>
    <property type="match status" value="1"/>
</dbReference>
<keyword evidence="4 11" id="KW-0436">Ligase</keyword>
<dbReference type="AlphaFoldDB" id="A0A4V2F8E2"/>
<dbReference type="InterPro" id="IPR011880">
    <property type="entry name" value="PA_CoA_ligase"/>
</dbReference>
<dbReference type="EC" id="6.2.1.30" evidence="8 11"/>
<organism evidence="14 15">
    <name type="scientific">Cuneatibacter caecimuris</name>
    <dbReference type="NCBI Taxonomy" id="1796618"/>
    <lineage>
        <taxon>Bacteria</taxon>
        <taxon>Bacillati</taxon>
        <taxon>Bacillota</taxon>
        <taxon>Clostridia</taxon>
        <taxon>Lachnospirales</taxon>
        <taxon>Lachnospiraceae</taxon>
        <taxon>Cuneatibacter</taxon>
    </lineage>
</organism>
<dbReference type="PANTHER" id="PTHR43439">
    <property type="entry name" value="PHENYLACETATE-COENZYME A LIGASE"/>
    <property type="match status" value="1"/>
</dbReference>
<proteinExistence type="inferred from homology"/>
<evidence type="ECO:0000313" key="14">
    <source>
        <dbReference type="EMBL" id="RZT03107.1"/>
    </source>
</evidence>
<dbReference type="Proteomes" id="UP000292927">
    <property type="component" value="Unassembled WGS sequence"/>
</dbReference>
<dbReference type="CDD" id="cd05913">
    <property type="entry name" value="PaaK"/>
    <property type="match status" value="1"/>
</dbReference>
<dbReference type="Gene3D" id="3.40.50.12780">
    <property type="entry name" value="N-terminal domain of ligase-like"/>
    <property type="match status" value="1"/>
</dbReference>
<accession>A0A4V2F8E2</accession>
<sequence length="436" mass="48515">MFFQKEIETMPRKELEALQLAKLKETVAYCYNKVPFYHQKLTEAGVGDGSRIRQLSDVQYIPFTTKEDFRNNYPFGLNAAPMKDIVRIHASSGTTGKPTVGVYTKKDIDVWSDCVARVAVAGGVTDEDIIQISFGYGLFTGALGLHFGLEKIGATVIPASSGNTEKQMMMFRDFGVTGLVATPSYALYLSEAVKEAGYPLSDYSLRLGILGSEPCTPEMRAQIEANLGIYVSDNYGMTELGGPGVSGDCPERDGMHFAEDHFLPEIIDSATGERLREGGKGELVVTTLSRQGMPVLRYRTKDITSITYEPCPCGRTHARMSKTAGRTDDMMIIKGVNVFPTQIESVLVGMPYIGPHYQIVLRRVNFRDTLEIRVELADAELLERYQELQELQRSMHDRLKSVLGLEAKVTLVQPKTLERFQGKAKRILDLRNEPQA</sequence>
<comment type="function">
    <text evidence="11">Catalyzes the activation of phenylacetic acid (PA) to phenylacetyl-CoA (PA-CoA).</text>
</comment>
<dbReference type="FunFam" id="3.40.50.12780:FF:000016">
    <property type="entry name" value="Phenylacetate-coenzyme A ligase"/>
    <property type="match status" value="1"/>
</dbReference>
<protein>
    <recommendedName>
        <fullName evidence="9 11">Phenylacetate-coenzyme A ligase</fullName>
        <ecNumber evidence="8 11">6.2.1.30</ecNumber>
    </recommendedName>
    <alternativeName>
        <fullName evidence="10 11">Phenylacetyl-CoA ligase</fullName>
    </alternativeName>
</protein>
<keyword evidence="2" id="KW-0596">Phosphopantetheine</keyword>
<evidence type="ECO:0000256" key="9">
    <source>
        <dbReference type="ARBA" id="ARBA00068695"/>
    </source>
</evidence>
<name>A0A4V2F8E2_9FIRM</name>
<dbReference type="EMBL" id="SGXF01000001">
    <property type="protein sequence ID" value="RZT03107.1"/>
    <property type="molecule type" value="Genomic_DNA"/>
</dbReference>
<dbReference type="PANTHER" id="PTHR43439:SF2">
    <property type="entry name" value="ENZYME, PUTATIVE (JCVI)-RELATED"/>
    <property type="match status" value="1"/>
</dbReference>
<dbReference type="GO" id="GO:0000166">
    <property type="term" value="F:nucleotide binding"/>
    <property type="evidence" value="ECO:0007669"/>
    <property type="project" value="UniProtKB-KW"/>
</dbReference>
<evidence type="ECO:0000256" key="5">
    <source>
        <dbReference type="ARBA" id="ARBA00022741"/>
    </source>
</evidence>
<dbReference type="GO" id="GO:0010124">
    <property type="term" value="P:phenylacetate catabolic process"/>
    <property type="evidence" value="ECO:0007669"/>
    <property type="project" value="UniProtKB-UniRule"/>
</dbReference>
<dbReference type="UniPathway" id="UPA00930"/>
<dbReference type="PIRSF" id="PIRSF006444">
    <property type="entry name" value="PaaK"/>
    <property type="match status" value="1"/>
</dbReference>
<reference evidence="14 15" key="1">
    <citation type="submission" date="2019-02" db="EMBL/GenBank/DDBJ databases">
        <title>Genomic Encyclopedia of Type Strains, Phase IV (KMG-IV): sequencing the most valuable type-strain genomes for metagenomic binning, comparative biology and taxonomic classification.</title>
        <authorList>
            <person name="Goeker M."/>
        </authorList>
    </citation>
    <scope>NUCLEOTIDE SEQUENCE [LARGE SCALE GENOMIC DNA]</scope>
    <source>
        <strain evidence="14 15">DSM 29486</strain>
    </source>
</reference>
<feature type="domain" description="AMP-dependent ligase C-terminal" evidence="13">
    <location>
        <begin position="335"/>
        <end position="431"/>
    </location>
</feature>
<dbReference type="InterPro" id="IPR042099">
    <property type="entry name" value="ANL_N_sf"/>
</dbReference>
<keyword evidence="15" id="KW-1185">Reference proteome</keyword>
<evidence type="ECO:0000256" key="3">
    <source>
        <dbReference type="ARBA" id="ARBA00022553"/>
    </source>
</evidence>
<evidence type="ECO:0000256" key="11">
    <source>
        <dbReference type="PIRNR" id="PIRNR006444"/>
    </source>
</evidence>
<dbReference type="GO" id="GO:0047475">
    <property type="term" value="F:phenylacetate-CoA ligase activity"/>
    <property type="evidence" value="ECO:0007669"/>
    <property type="project" value="UniProtKB-EC"/>
</dbReference>
<keyword evidence="3" id="KW-0597">Phosphoprotein</keyword>
<comment type="pathway">
    <text evidence="6 11">Aromatic compound metabolism; phenylacetate degradation.</text>
</comment>
<evidence type="ECO:0000256" key="10">
    <source>
        <dbReference type="ARBA" id="ARBA00075111"/>
    </source>
</evidence>
<evidence type="ECO:0000313" key="15">
    <source>
        <dbReference type="Proteomes" id="UP000292927"/>
    </source>
</evidence>
<evidence type="ECO:0000256" key="6">
    <source>
        <dbReference type="ARBA" id="ARBA00060591"/>
    </source>
</evidence>
<feature type="domain" description="AMP-dependent synthetase/ligase" evidence="12">
    <location>
        <begin position="77"/>
        <end position="286"/>
    </location>
</feature>
<evidence type="ECO:0000256" key="4">
    <source>
        <dbReference type="ARBA" id="ARBA00022598"/>
    </source>
</evidence>
<gene>
    <name evidence="14" type="ORF">EV209_1242</name>
</gene>